<evidence type="ECO:0000256" key="1">
    <source>
        <dbReference type="SAM" id="MobiDB-lite"/>
    </source>
</evidence>
<keyword evidence="2" id="KW-0472">Membrane</keyword>
<feature type="domain" description="HTH cro/C1-type" evidence="3">
    <location>
        <begin position="11"/>
        <end position="71"/>
    </location>
</feature>
<accession>A0ABD7WT08</accession>
<dbReference type="InterPro" id="IPR050400">
    <property type="entry name" value="Bact_Cytoskel_RodZ"/>
</dbReference>
<dbReference type="InterPro" id="IPR025194">
    <property type="entry name" value="RodZ-like_C"/>
</dbReference>
<dbReference type="AlphaFoldDB" id="A0ABD7WT08"/>
<dbReference type="PANTHER" id="PTHR34475:SF1">
    <property type="entry name" value="CYTOSKELETON PROTEIN RODZ"/>
    <property type="match status" value="1"/>
</dbReference>
<gene>
    <name evidence="4" type="ORF">PWO00_21330</name>
</gene>
<evidence type="ECO:0000256" key="2">
    <source>
        <dbReference type="SAM" id="Phobius"/>
    </source>
</evidence>
<keyword evidence="2" id="KW-1133">Transmembrane helix</keyword>
<dbReference type="CDD" id="cd00093">
    <property type="entry name" value="HTH_XRE"/>
    <property type="match status" value="1"/>
</dbReference>
<reference evidence="4 5" key="1">
    <citation type="submission" date="2023-02" db="EMBL/GenBank/DDBJ databases">
        <title>Complete genome sequence of Priestia aryabhattai G5MAi6, a methanol-tolerant strain isolated from tap water in Hong Kong.</title>
        <authorList>
            <person name="Leung K.M."/>
            <person name="Lai G.K.K."/>
            <person name="Griffin S.D.J."/>
        </authorList>
    </citation>
    <scope>NUCLEOTIDE SEQUENCE [LARGE SCALE GENOMIC DNA]</scope>
    <source>
        <strain evidence="4 5">G5MAi6</strain>
    </source>
</reference>
<feature type="compositionally biased region" description="Polar residues" evidence="1">
    <location>
        <begin position="81"/>
        <end position="93"/>
    </location>
</feature>
<evidence type="ECO:0000313" key="5">
    <source>
        <dbReference type="Proteomes" id="UP001220217"/>
    </source>
</evidence>
<dbReference type="InterPro" id="IPR010982">
    <property type="entry name" value="Lambda_DNA-bd_dom_sf"/>
</dbReference>
<feature type="region of interest" description="Disordered" evidence="1">
    <location>
        <begin position="144"/>
        <end position="238"/>
    </location>
</feature>
<dbReference type="Gene3D" id="1.10.260.40">
    <property type="entry name" value="lambda repressor-like DNA-binding domains"/>
    <property type="match status" value="1"/>
</dbReference>
<dbReference type="Proteomes" id="UP001220217">
    <property type="component" value="Chromosome"/>
</dbReference>
<dbReference type="PANTHER" id="PTHR34475">
    <property type="match status" value="1"/>
</dbReference>
<feature type="transmembrane region" description="Helical" evidence="2">
    <location>
        <begin position="113"/>
        <end position="134"/>
    </location>
</feature>
<organism evidence="4 5">
    <name type="scientific">Priestia aryabhattai</name>
    <name type="common">Bacillus aryabhattai</name>
    <dbReference type="NCBI Taxonomy" id="412384"/>
    <lineage>
        <taxon>Bacteria</taxon>
        <taxon>Bacillati</taxon>
        <taxon>Bacillota</taxon>
        <taxon>Bacilli</taxon>
        <taxon>Bacillales</taxon>
        <taxon>Bacillaceae</taxon>
        <taxon>Priestia</taxon>
    </lineage>
</organism>
<feature type="compositionally biased region" description="Low complexity" evidence="1">
    <location>
        <begin position="152"/>
        <end position="168"/>
    </location>
</feature>
<dbReference type="PROSITE" id="PS50943">
    <property type="entry name" value="HTH_CROC1"/>
    <property type="match status" value="1"/>
</dbReference>
<keyword evidence="2" id="KW-0812">Transmembrane</keyword>
<dbReference type="RefSeq" id="WP_275036440.1">
    <property type="nucleotide sequence ID" value="NZ_CP118718.1"/>
</dbReference>
<dbReference type="Pfam" id="PF13464">
    <property type="entry name" value="RodZ_C"/>
    <property type="match status" value="1"/>
</dbReference>
<feature type="compositionally biased region" description="Basic and acidic residues" evidence="1">
    <location>
        <begin position="182"/>
        <end position="233"/>
    </location>
</feature>
<dbReference type="SUPFAM" id="SSF47413">
    <property type="entry name" value="lambda repressor-like DNA-binding domains"/>
    <property type="match status" value="1"/>
</dbReference>
<name>A0ABD7WT08_PRIAR</name>
<dbReference type="EMBL" id="CP118718">
    <property type="protein sequence ID" value="WEA43345.1"/>
    <property type="molecule type" value="Genomic_DNA"/>
</dbReference>
<dbReference type="Pfam" id="PF13413">
    <property type="entry name" value="HTH_25"/>
    <property type="match status" value="1"/>
</dbReference>
<sequence length="335" mass="37561">MLALTELGQRLRQERESKGLSLEDLQKLTKIQKRYLLGIEEGNYEVMPGKFYVRAFIKQYCEAIGLDTDAIFEEYKSDIPSTQTEDMPQQLSRVRSRKEIPQHTKGVSKAYDYLPTVLVVAGVVVVGIIIWVIAQNIVSDKNKEQANQEAPNSEVQQSNTQEETNETTAKNDNSTSEDDQSAADKKEKEKAAKEKAEKEKAAKEKAEKEKAEKEKAEKEKKDSGKQEYKEVQKTGRSATYALSGTDAFNLEVTSTQADTWLDVKNGKGNAFFSSILKKGETKEFDLTKETEARVNIGYSPGVELKVNGKAVNLPFDSSKQVRQVVTIQYQPAEAQ</sequence>
<proteinExistence type="predicted"/>
<dbReference type="InterPro" id="IPR001387">
    <property type="entry name" value="Cro/C1-type_HTH"/>
</dbReference>
<protein>
    <submittedName>
        <fullName evidence="4">DUF4115 domain-containing protein</fullName>
    </submittedName>
</protein>
<evidence type="ECO:0000259" key="3">
    <source>
        <dbReference type="PROSITE" id="PS50943"/>
    </source>
</evidence>
<evidence type="ECO:0000313" key="4">
    <source>
        <dbReference type="EMBL" id="WEA43345.1"/>
    </source>
</evidence>
<dbReference type="SMART" id="SM00530">
    <property type="entry name" value="HTH_XRE"/>
    <property type="match status" value="1"/>
</dbReference>
<feature type="region of interest" description="Disordered" evidence="1">
    <location>
        <begin position="81"/>
        <end position="102"/>
    </location>
</feature>